<protein>
    <submittedName>
        <fullName evidence="2">Spindle pole body component alp14</fullName>
    </submittedName>
</protein>
<sequence length="1334" mass="153067">MGSTFSSAESVRVTCPALFLNGCGNNKFLKDSVKVSNSEMDDELKDLLNSWKINQTYIQRLADQEIYTVEMLLHLSDENIKQIFNTLGSQISFTKHFEKFKAESFDLSLTVEELETIALIILVEDLVEASDFFRCKVAALNAGEGNNTSEGQSFANSENAENEEGWSTVMDESNESSNATQKSLKETGKSGPSNDKLTVEASRKRKFSFEIDMDLKKLLERTVDGKVVLSYYRTSNDLSDCMRNTLADVILNEHLKEDYDRKLSFDSELYFAEKICELFPTENKEVWVSSTPGARQNSCGRAKLLTRYYQKRRFLRKGKLLKKDVQDNQDTSNLSSDDDDPNEERNDDVLWLKNNRQPWSKVEALWKSTSSYRMRRLKAKNTSTDSYMNAYPALRDPSGYLLLEMDFDEQYPNSRVNLYAEWPKLSAFIESKLNKRELDLIQSCLTPDGRKIQTIWCLPHLFNVTTCAKRGRTKQWRPSRLEVAEALLLHVKCVGDIEPTLIRRLQEKYEPYQMSLFPQAIVVGADVDSIGQSYIRVNNCLYQVDNPQKAIDITFKIFHTLDVKYHAEAEREWLFLERAVYEVNAGKGGDAKVKTVVSEYLKHAISVHQALVFVKEPSQKPCVTFIHDNNLENLENLENYDNLADNVCDENTVCNVEDLLMQEQDYLVAKLYSNPAFPRNMVGHVIDNFSKYLTSPFFENMRHVVTSSLDPNLSLARKQEIEKMFDITMNPFPHLQTEFKRLKYFEANGEYIPPETYEIYSREERNKTKDGVVLQMMKEEWLFNLVQCDVWKRKVARFSNEVIVIPTNVYYDEVEPNAALGPHCEPLGCTYVQIAVLPPEWNSRLENIFLALLFNAHDRSLYGNYRAFKPLLQELKLLELEGIEIVTKEKGPVRVHIVVAWILGDNKGLNGICGFMEGFTAIHFCRICHVTKADSEQMFEEDVNLLRTHEDYLLDITKNDPKQTGIKEKCIFNKLPSFETPSDICVDEFHDLSEGVAHYSMVAILKHFHRLNDMFIPTLNSRLYALDLGVDNDNRPPGISTDRLLTKSKLKMTGAEMYMFVRIFGVLVYDMIPDGDPFYDLYLLLHDIMSIIRAKSLPRDAGVILSVAVKEHNQLYVHLTKETLKPKHHFLLHYKSLLSKMGPFSGVSSIRFEAKHRMLKLTAESCMSRVNLPKTVAIKQQLGFCFRCVANASIRQPLSAGPCQTVNLSELDCFPSFSRSLPCDIVESPIQTVVNWVNFNGTKYQPQQILLTDVDDDGLFQFGKIQLILLYDEKPLFICSDFDTLGYFSEVRGYEVTPLDSWFAIGHGKLLDYHPLCLYPMPTGETVVVLRTLL</sequence>
<evidence type="ECO:0000313" key="3">
    <source>
        <dbReference type="Proteomes" id="UP001219518"/>
    </source>
</evidence>
<name>A0AAE1LJT3_9NEOP</name>
<proteinExistence type="predicted"/>
<feature type="region of interest" description="Disordered" evidence="1">
    <location>
        <begin position="325"/>
        <end position="350"/>
    </location>
</feature>
<gene>
    <name evidence="2" type="ORF">KUF71_000193</name>
</gene>
<keyword evidence="3" id="KW-1185">Reference proteome</keyword>
<reference evidence="2" key="1">
    <citation type="submission" date="2021-07" db="EMBL/GenBank/DDBJ databases">
        <authorList>
            <person name="Catto M.A."/>
            <person name="Jacobson A."/>
            <person name="Kennedy G."/>
            <person name="Labadie P."/>
            <person name="Hunt B.G."/>
            <person name="Srinivasan R."/>
        </authorList>
    </citation>
    <scope>NUCLEOTIDE SEQUENCE</scope>
    <source>
        <strain evidence="2">PL_HMW_Pooled</strain>
        <tissue evidence="2">Head</tissue>
    </source>
</reference>
<comment type="caution">
    <text evidence="2">The sequence shown here is derived from an EMBL/GenBank/DDBJ whole genome shotgun (WGS) entry which is preliminary data.</text>
</comment>
<evidence type="ECO:0000313" key="2">
    <source>
        <dbReference type="EMBL" id="KAK3922791.1"/>
    </source>
</evidence>
<dbReference type="EMBL" id="JAHWGI010001108">
    <property type="protein sequence ID" value="KAK3922791.1"/>
    <property type="molecule type" value="Genomic_DNA"/>
</dbReference>
<evidence type="ECO:0000256" key="1">
    <source>
        <dbReference type="SAM" id="MobiDB-lite"/>
    </source>
</evidence>
<reference evidence="2" key="2">
    <citation type="journal article" date="2023" name="BMC Genomics">
        <title>Pest status, molecular evolution, and epigenetic factors derived from the genome assembly of Frankliniella fusca, a thysanopteran phytovirus vector.</title>
        <authorList>
            <person name="Catto M.A."/>
            <person name="Labadie P.E."/>
            <person name="Jacobson A.L."/>
            <person name="Kennedy G.G."/>
            <person name="Srinivasan R."/>
            <person name="Hunt B.G."/>
        </authorList>
    </citation>
    <scope>NUCLEOTIDE SEQUENCE</scope>
    <source>
        <strain evidence="2">PL_HMW_Pooled</strain>
    </source>
</reference>
<accession>A0AAE1LJT3</accession>
<organism evidence="2 3">
    <name type="scientific">Frankliniella fusca</name>
    <dbReference type="NCBI Taxonomy" id="407009"/>
    <lineage>
        <taxon>Eukaryota</taxon>
        <taxon>Metazoa</taxon>
        <taxon>Ecdysozoa</taxon>
        <taxon>Arthropoda</taxon>
        <taxon>Hexapoda</taxon>
        <taxon>Insecta</taxon>
        <taxon>Pterygota</taxon>
        <taxon>Neoptera</taxon>
        <taxon>Paraneoptera</taxon>
        <taxon>Thysanoptera</taxon>
        <taxon>Terebrantia</taxon>
        <taxon>Thripoidea</taxon>
        <taxon>Thripidae</taxon>
        <taxon>Frankliniella</taxon>
    </lineage>
</organism>
<feature type="region of interest" description="Disordered" evidence="1">
    <location>
        <begin position="146"/>
        <end position="197"/>
    </location>
</feature>
<dbReference type="Proteomes" id="UP001219518">
    <property type="component" value="Unassembled WGS sequence"/>
</dbReference>